<evidence type="ECO:0000313" key="2">
    <source>
        <dbReference type="EMBL" id="OUE19273.1"/>
    </source>
</evidence>
<dbReference type="AlphaFoldDB" id="A0A251Y5H3"/>
<keyword evidence="1" id="KW-1133">Transmembrane helix</keyword>
<protein>
    <submittedName>
        <fullName evidence="2">Uncharacterized protein</fullName>
    </submittedName>
</protein>
<name>A0A251Y5H3_9MICO</name>
<feature type="transmembrane region" description="Helical" evidence="1">
    <location>
        <begin position="37"/>
        <end position="59"/>
    </location>
</feature>
<sequence>MTDAKSASRTILIVVLGALVASLGALAAGLAAQGASLIAIGSIIAMALVLLVVVGGLGASGRRRRTR</sequence>
<proteinExistence type="predicted"/>
<dbReference type="RefSeq" id="WP_086522018.1">
    <property type="nucleotide sequence ID" value="NZ_MDJW01000011.1"/>
</dbReference>
<evidence type="ECO:0000256" key="1">
    <source>
        <dbReference type="SAM" id="Phobius"/>
    </source>
</evidence>
<evidence type="ECO:0000313" key="3">
    <source>
        <dbReference type="Proteomes" id="UP000194837"/>
    </source>
</evidence>
<keyword evidence="1" id="KW-0472">Membrane</keyword>
<organism evidence="2 3">
    <name type="scientific">Clavibacter michiganensis</name>
    <dbReference type="NCBI Taxonomy" id="28447"/>
    <lineage>
        <taxon>Bacteria</taxon>
        <taxon>Bacillati</taxon>
        <taxon>Actinomycetota</taxon>
        <taxon>Actinomycetes</taxon>
        <taxon>Micrococcales</taxon>
        <taxon>Microbacteriaceae</taxon>
        <taxon>Clavibacter</taxon>
    </lineage>
</organism>
<dbReference type="EMBL" id="MDJW01000011">
    <property type="protein sequence ID" value="OUE19273.1"/>
    <property type="molecule type" value="Genomic_DNA"/>
</dbReference>
<reference evidence="2 3" key="1">
    <citation type="submission" date="2016-08" db="EMBL/GenBank/DDBJ databases">
        <title>Genome sequence of Clavibacter michiganensis spp strain CFBP7494.</title>
        <authorList>
            <person name="Thapa S.P."/>
            <person name="Coaker G."/>
            <person name="Jacques M.-A."/>
        </authorList>
    </citation>
    <scope>NUCLEOTIDE SEQUENCE [LARGE SCALE GENOMIC DNA]</scope>
    <source>
        <strain evidence="2">CFBP7494</strain>
    </source>
</reference>
<comment type="caution">
    <text evidence="2">The sequence shown here is derived from an EMBL/GenBank/DDBJ whole genome shotgun (WGS) entry which is preliminary data.</text>
</comment>
<accession>A0A251Y5H3</accession>
<keyword evidence="1" id="KW-0812">Transmembrane</keyword>
<gene>
    <name evidence="2" type="ORF">BFL34_02315</name>
</gene>
<dbReference type="Proteomes" id="UP000194837">
    <property type="component" value="Unassembled WGS sequence"/>
</dbReference>